<gene>
    <name evidence="2" type="ORF">CTOB1V02_LOCUS2409</name>
</gene>
<dbReference type="EMBL" id="OB660372">
    <property type="protein sequence ID" value="CAD7224451.1"/>
    <property type="molecule type" value="Genomic_DNA"/>
</dbReference>
<evidence type="ECO:0000256" key="1">
    <source>
        <dbReference type="SAM" id="MobiDB-lite"/>
    </source>
</evidence>
<name>A0A7R8W411_9CRUS</name>
<feature type="compositionally biased region" description="Basic residues" evidence="1">
    <location>
        <begin position="1"/>
        <end position="15"/>
    </location>
</feature>
<evidence type="ECO:0000313" key="2">
    <source>
        <dbReference type="EMBL" id="CAD7224451.1"/>
    </source>
</evidence>
<organism evidence="2">
    <name type="scientific">Cyprideis torosa</name>
    <dbReference type="NCBI Taxonomy" id="163714"/>
    <lineage>
        <taxon>Eukaryota</taxon>
        <taxon>Metazoa</taxon>
        <taxon>Ecdysozoa</taxon>
        <taxon>Arthropoda</taxon>
        <taxon>Crustacea</taxon>
        <taxon>Oligostraca</taxon>
        <taxon>Ostracoda</taxon>
        <taxon>Podocopa</taxon>
        <taxon>Podocopida</taxon>
        <taxon>Cytherocopina</taxon>
        <taxon>Cytheroidea</taxon>
        <taxon>Cytherideidae</taxon>
        <taxon>Cyprideis</taxon>
    </lineage>
</organism>
<proteinExistence type="predicted"/>
<protein>
    <submittedName>
        <fullName evidence="2">Uncharacterized protein</fullName>
    </submittedName>
</protein>
<dbReference type="AlphaFoldDB" id="A0A7R8W411"/>
<accession>A0A7R8W411</accession>
<sequence>MTRKAVSIRKKKKSGSRADARKRELLARVSTLLTEASSSEKEPCSEVKLLSCDLSAEDSGPPPKKKLKLSEEEFQKRCLEFQARRKEIMILSPEQGDDGHHPIVPGYKKRTSLSEIGTSRPKVFLVARGLSAELTLTDNARVPILFSDIQSLLLYSQIGDIGPLKPRCDMVEYRPSG</sequence>
<reference evidence="2" key="1">
    <citation type="submission" date="2020-11" db="EMBL/GenBank/DDBJ databases">
        <authorList>
            <person name="Tran Van P."/>
        </authorList>
    </citation>
    <scope>NUCLEOTIDE SEQUENCE</scope>
</reference>
<feature type="region of interest" description="Disordered" evidence="1">
    <location>
        <begin position="1"/>
        <end position="22"/>
    </location>
</feature>